<name>A0A7M7NRW3_STRPU</name>
<evidence type="ECO:0000259" key="1">
    <source>
        <dbReference type="PROSITE" id="PS50994"/>
    </source>
</evidence>
<dbReference type="Proteomes" id="UP000007110">
    <property type="component" value="Unassembled WGS sequence"/>
</dbReference>
<feature type="domain" description="Integrase catalytic" evidence="1">
    <location>
        <begin position="361"/>
        <end position="553"/>
    </location>
</feature>
<dbReference type="InterPro" id="IPR001584">
    <property type="entry name" value="Integrase_cat-core"/>
</dbReference>
<dbReference type="Gene3D" id="1.10.340.70">
    <property type="match status" value="1"/>
</dbReference>
<sequence length="694" mass="80330">MGKSRVAPIKIVTVPRLELAAAVLSVRMSSFLRTELGLKFDREVFWTDSRVVLGYIKNESRCFHVFVANRVRQIRDESSPLQWRHIGTKVNPADGASRGLMVDQVESSKWLAGPDFLWEKEIPDEGKEEDVDLSKDPEVKSQTHASVQKVDELELERFDHLSSWYRAKRAVANCLRLRSYLQRRYYERRDKREKKDGVKNVVMEPLSAELLLQAEKEIIKLTQRRTFDVMKAVEGDKWHNERERRRHCKTTSRLHHLDPFIDNDGILRVGGRLRGSDLSFESKHPAILPQTHLTKLIVSHCHTDVAHGGRGMTINHLRAKGFWILGCSNFVSKFISQCVICRRLRHSLQVQKMANLPEDRLTPAPPFTYAGVDCFGPWIIKEGRKELKRYGLLFTCMASRGVHIEVLNSLTTDAFINALRRFISVRGPVRQLRCDRGTNFVGAEAEFRRCAESSKDRVKDFLLREGCDFIAFKFNVPASSHMGGVWERQIRSIRQVLDALLHQAGQQLDDESLRTLMCEAAAIVNSRPLTTDFLNEPTHPTPLTPNHLLTQKSRVILPPPGSFSREDVYARKRWRRVQHLANEFWCRWRKEFLSQLQSRQKWTKPRRNMKVGDVVIIKDVNAPRNTWPLGRIVEVYESKDDYIRKVRIAVGDRNLDHKGKRNNQVSYLDRPIHKLVLLVPNVDQEEFPAKEPQD</sequence>
<dbReference type="GO" id="GO:0003676">
    <property type="term" value="F:nucleic acid binding"/>
    <property type="evidence" value="ECO:0007669"/>
    <property type="project" value="InterPro"/>
</dbReference>
<dbReference type="AlphaFoldDB" id="A0A7M7NRW3"/>
<dbReference type="Pfam" id="PF17921">
    <property type="entry name" value="Integrase_H2C2"/>
    <property type="match status" value="1"/>
</dbReference>
<dbReference type="RefSeq" id="XP_030839730.1">
    <property type="nucleotide sequence ID" value="XM_030983870.1"/>
</dbReference>
<dbReference type="Gene3D" id="3.30.420.10">
    <property type="entry name" value="Ribonuclease H-like superfamily/Ribonuclease H"/>
    <property type="match status" value="1"/>
</dbReference>
<dbReference type="SUPFAM" id="SSF53098">
    <property type="entry name" value="Ribonuclease H-like"/>
    <property type="match status" value="1"/>
</dbReference>
<dbReference type="OrthoDB" id="8046937at2759"/>
<evidence type="ECO:0000313" key="2">
    <source>
        <dbReference type="EnsemblMetazoa" id="XP_030839730"/>
    </source>
</evidence>
<evidence type="ECO:0000313" key="3">
    <source>
        <dbReference type="Proteomes" id="UP000007110"/>
    </source>
</evidence>
<dbReference type="EnsemblMetazoa" id="XM_030983870">
    <property type="protein sequence ID" value="XP_030839730"/>
    <property type="gene ID" value="LOC100890809"/>
</dbReference>
<reference evidence="2" key="2">
    <citation type="submission" date="2021-01" db="UniProtKB">
        <authorList>
            <consortium name="EnsemblMetazoa"/>
        </authorList>
    </citation>
    <scope>IDENTIFICATION</scope>
</reference>
<dbReference type="OMA" id="WHNERER"/>
<dbReference type="Pfam" id="PF05380">
    <property type="entry name" value="Peptidase_A17"/>
    <property type="match status" value="1"/>
</dbReference>
<proteinExistence type="predicted"/>
<accession>A0A7M7NRW3</accession>
<dbReference type="InterPro" id="IPR012337">
    <property type="entry name" value="RNaseH-like_sf"/>
</dbReference>
<dbReference type="InterPro" id="IPR008042">
    <property type="entry name" value="Retrotrans_Pao"/>
</dbReference>
<dbReference type="InterPro" id="IPR041588">
    <property type="entry name" value="Integrase_H2C2"/>
</dbReference>
<protein>
    <recommendedName>
        <fullName evidence="1">Integrase catalytic domain-containing protein</fullName>
    </recommendedName>
</protein>
<dbReference type="InParanoid" id="A0A7M7NRW3"/>
<dbReference type="KEGG" id="spu:100890809"/>
<dbReference type="GO" id="GO:0015074">
    <property type="term" value="P:DNA integration"/>
    <property type="evidence" value="ECO:0007669"/>
    <property type="project" value="InterPro"/>
</dbReference>
<reference evidence="3" key="1">
    <citation type="submission" date="2015-02" db="EMBL/GenBank/DDBJ databases">
        <title>Genome sequencing for Strongylocentrotus purpuratus.</title>
        <authorList>
            <person name="Murali S."/>
            <person name="Liu Y."/>
            <person name="Vee V."/>
            <person name="English A."/>
            <person name="Wang M."/>
            <person name="Skinner E."/>
            <person name="Han Y."/>
            <person name="Muzny D.M."/>
            <person name="Worley K.C."/>
            <person name="Gibbs R.A."/>
        </authorList>
    </citation>
    <scope>NUCLEOTIDE SEQUENCE</scope>
</reference>
<dbReference type="Pfam" id="PF18701">
    <property type="entry name" value="DUF5641"/>
    <property type="match status" value="1"/>
</dbReference>
<dbReference type="GeneID" id="100890809"/>
<keyword evidence="3" id="KW-1185">Reference proteome</keyword>
<dbReference type="PANTHER" id="PTHR47331:SF5">
    <property type="entry name" value="RIBONUCLEASE H"/>
    <property type="match status" value="1"/>
</dbReference>
<dbReference type="InterPro" id="IPR040676">
    <property type="entry name" value="DUF5641"/>
</dbReference>
<dbReference type="InterPro" id="IPR036397">
    <property type="entry name" value="RNaseH_sf"/>
</dbReference>
<dbReference type="PROSITE" id="PS50994">
    <property type="entry name" value="INTEGRASE"/>
    <property type="match status" value="1"/>
</dbReference>
<organism evidence="2 3">
    <name type="scientific">Strongylocentrotus purpuratus</name>
    <name type="common">Purple sea urchin</name>
    <dbReference type="NCBI Taxonomy" id="7668"/>
    <lineage>
        <taxon>Eukaryota</taxon>
        <taxon>Metazoa</taxon>
        <taxon>Echinodermata</taxon>
        <taxon>Eleutherozoa</taxon>
        <taxon>Echinozoa</taxon>
        <taxon>Echinoidea</taxon>
        <taxon>Euechinoidea</taxon>
        <taxon>Echinacea</taxon>
        <taxon>Camarodonta</taxon>
        <taxon>Echinidea</taxon>
        <taxon>Strongylocentrotidae</taxon>
        <taxon>Strongylocentrotus</taxon>
    </lineage>
</organism>
<dbReference type="PANTHER" id="PTHR47331">
    <property type="entry name" value="PHD-TYPE DOMAIN-CONTAINING PROTEIN"/>
    <property type="match status" value="1"/>
</dbReference>